<evidence type="ECO:0000256" key="5">
    <source>
        <dbReference type="SAM" id="Phobius"/>
    </source>
</evidence>
<dbReference type="InterPro" id="IPR007269">
    <property type="entry name" value="ICMT_MeTrfase"/>
</dbReference>
<dbReference type="GO" id="GO:0016020">
    <property type="term" value="C:membrane"/>
    <property type="evidence" value="ECO:0007669"/>
    <property type="project" value="UniProtKB-SubCell"/>
</dbReference>
<comment type="caution">
    <text evidence="6">The sequence shown here is derived from an EMBL/GenBank/DDBJ whole genome shotgun (WGS) entry which is preliminary data.</text>
</comment>
<dbReference type="InterPro" id="IPR052527">
    <property type="entry name" value="Metal_cation-efflux_comp"/>
</dbReference>
<keyword evidence="6" id="KW-0489">Methyltransferase</keyword>
<keyword evidence="3 5" id="KW-1133">Transmembrane helix</keyword>
<evidence type="ECO:0000256" key="2">
    <source>
        <dbReference type="ARBA" id="ARBA00022692"/>
    </source>
</evidence>
<organism evidence="6 7">
    <name type="scientific">Rubrivivax gelatinosus</name>
    <name type="common">Rhodocyclus gelatinosus</name>
    <name type="synonym">Rhodopseudomonas gelatinosa</name>
    <dbReference type="NCBI Taxonomy" id="28068"/>
    <lineage>
        <taxon>Bacteria</taxon>
        <taxon>Pseudomonadati</taxon>
        <taxon>Pseudomonadota</taxon>
        <taxon>Betaproteobacteria</taxon>
        <taxon>Burkholderiales</taxon>
        <taxon>Sphaerotilaceae</taxon>
        <taxon>Rubrivivax</taxon>
    </lineage>
</organism>
<dbReference type="GO" id="GO:0004671">
    <property type="term" value="F:protein C-terminal S-isoprenylcysteine carboxyl O-methyltransferase activity"/>
    <property type="evidence" value="ECO:0007669"/>
    <property type="project" value="InterPro"/>
</dbReference>
<evidence type="ECO:0000256" key="3">
    <source>
        <dbReference type="ARBA" id="ARBA00022989"/>
    </source>
</evidence>
<dbReference type="Gene3D" id="1.20.120.1630">
    <property type="match status" value="1"/>
</dbReference>
<dbReference type="PANTHER" id="PTHR43847">
    <property type="entry name" value="BLL3993 PROTEIN"/>
    <property type="match status" value="1"/>
</dbReference>
<evidence type="ECO:0000256" key="4">
    <source>
        <dbReference type="ARBA" id="ARBA00023136"/>
    </source>
</evidence>
<feature type="transmembrane region" description="Helical" evidence="5">
    <location>
        <begin position="37"/>
        <end position="58"/>
    </location>
</feature>
<gene>
    <name evidence="6" type="ORF">EV684_114100</name>
</gene>
<feature type="transmembrane region" description="Helical" evidence="5">
    <location>
        <begin position="93"/>
        <end position="122"/>
    </location>
</feature>
<keyword evidence="6" id="KW-0808">Transferase</keyword>
<dbReference type="Pfam" id="PF04140">
    <property type="entry name" value="ICMT"/>
    <property type="match status" value="1"/>
</dbReference>
<evidence type="ECO:0000256" key="1">
    <source>
        <dbReference type="ARBA" id="ARBA00004141"/>
    </source>
</evidence>
<comment type="subcellular location">
    <subcellularLocation>
        <location evidence="1">Membrane</location>
        <topology evidence="1">Multi-pass membrane protein</topology>
    </subcellularLocation>
</comment>
<evidence type="ECO:0000313" key="7">
    <source>
        <dbReference type="Proteomes" id="UP000295106"/>
    </source>
</evidence>
<sequence>MSTAGDRRAGAVLVLLQFVLLAALAYGTAPAWADPAAPWLALALAAASLAVGLAAVMANRPGNFNVHPEPRAGGRLVEHGVYAWIRHPMYSALLLLALAAIAVSPGATTLCAGAALAAVLWAKSSIEERWMGEVHPGYAAYRARTKRFVPGLF</sequence>
<evidence type="ECO:0000313" key="6">
    <source>
        <dbReference type="EMBL" id="TCO99803.1"/>
    </source>
</evidence>
<dbReference type="EMBL" id="SLXD01000014">
    <property type="protein sequence ID" value="TCO99803.1"/>
    <property type="molecule type" value="Genomic_DNA"/>
</dbReference>
<reference evidence="6 7" key="1">
    <citation type="submission" date="2019-03" db="EMBL/GenBank/DDBJ databases">
        <title>Genomic Encyclopedia of Type Strains, Phase IV (KMG-IV): sequencing the most valuable type-strain genomes for metagenomic binning, comparative biology and taxonomic classification.</title>
        <authorList>
            <person name="Goeker M."/>
        </authorList>
    </citation>
    <scope>NUCLEOTIDE SEQUENCE [LARGE SCALE GENOMIC DNA]</scope>
    <source>
        <strain evidence="6 7">DSM 1709</strain>
    </source>
</reference>
<dbReference type="PANTHER" id="PTHR43847:SF1">
    <property type="entry name" value="BLL3993 PROTEIN"/>
    <property type="match status" value="1"/>
</dbReference>
<dbReference type="GO" id="GO:0032259">
    <property type="term" value="P:methylation"/>
    <property type="evidence" value="ECO:0007669"/>
    <property type="project" value="UniProtKB-KW"/>
</dbReference>
<protein>
    <submittedName>
        <fullName evidence="6">Protein-S-isoprenylcysteine O-methyltransferase Ste14</fullName>
    </submittedName>
</protein>
<dbReference type="GeneID" id="99685437"/>
<accession>A0A4R2M6L3</accession>
<name>A0A4R2M6L3_RUBGE</name>
<dbReference type="RefSeq" id="WP_243651227.1">
    <property type="nucleotide sequence ID" value="NZ_CP181386.1"/>
</dbReference>
<dbReference type="AlphaFoldDB" id="A0A4R2M6L3"/>
<dbReference type="Proteomes" id="UP000295106">
    <property type="component" value="Unassembled WGS sequence"/>
</dbReference>
<keyword evidence="2 5" id="KW-0812">Transmembrane</keyword>
<proteinExistence type="predicted"/>
<keyword evidence="4 5" id="KW-0472">Membrane</keyword>